<protein>
    <submittedName>
        <fullName evidence="1">Uncharacterized protein</fullName>
    </submittedName>
</protein>
<dbReference type="EMBL" id="JBEWYP010000006">
    <property type="protein sequence ID" value="MET7030088.1"/>
    <property type="molecule type" value="Genomic_DNA"/>
</dbReference>
<sequence>MLPTLFIKKHKSTSSKSATSINKQPFYNLERLLSDLGIKFSKSEVITIQELKQVKKVSATNHAAPLPNDLQQIAINQMAYSKLMEERLNKSPFGHKKGKVISLRS</sequence>
<organism evidence="1 2">
    <name type="scientific">Sediminicola luteus</name>
    <dbReference type="NCBI Taxonomy" id="319238"/>
    <lineage>
        <taxon>Bacteria</taxon>
        <taxon>Pseudomonadati</taxon>
        <taxon>Bacteroidota</taxon>
        <taxon>Flavobacteriia</taxon>
        <taxon>Flavobacteriales</taxon>
        <taxon>Flavobacteriaceae</taxon>
        <taxon>Sediminicola</taxon>
    </lineage>
</organism>
<gene>
    <name evidence="1" type="ORF">ABXZ32_11815</name>
</gene>
<dbReference type="Proteomes" id="UP001549773">
    <property type="component" value="Unassembled WGS sequence"/>
</dbReference>
<keyword evidence="2" id="KW-1185">Reference proteome</keyword>
<reference evidence="1 2" key="1">
    <citation type="submission" date="2024-07" db="EMBL/GenBank/DDBJ databases">
        <title>The genome sequence of type strain Sediminicola luteus GDMCC 1.2596T.</title>
        <authorList>
            <person name="Liu Y."/>
        </authorList>
    </citation>
    <scope>NUCLEOTIDE SEQUENCE [LARGE SCALE GENOMIC DNA]</scope>
    <source>
        <strain evidence="1 2">GDMCC 1.2596</strain>
    </source>
</reference>
<evidence type="ECO:0000313" key="2">
    <source>
        <dbReference type="Proteomes" id="UP001549773"/>
    </source>
</evidence>
<dbReference type="RefSeq" id="WP_354618879.1">
    <property type="nucleotide sequence ID" value="NZ_JBEWYP010000006.1"/>
</dbReference>
<accession>A0ABV2TXS3</accession>
<name>A0ABV2TXS3_9FLAO</name>
<comment type="caution">
    <text evidence="1">The sequence shown here is derived from an EMBL/GenBank/DDBJ whole genome shotgun (WGS) entry which is preliminary data.</text>
</comment>
<proteinExistence type="predicted"/>
<evidence type="ECO:0000313" key="1">
    <source>
        <dbReference type="EMBL" id="MET7030088.1"/>
    </source>
</evidence>